<dbReference type="Gene3D" id="3.30.40.10">
    <property type="entry name" value="Zinc/RING finger domain, C3HC4 (zinc finger)"/>
    <property type="match status" value="1"/>
</dbReference>
<dbReference type="SUPFAM" id="SSF57903">
    <property type="entry name" value="FYVE/PHD zinc finger"/>
    <property type="match status" value="1"/>
</dbReference>
<evidence type="ECO:0000313" key="8">
    <source>
        <dbReference type="EMBL" id="CAI9736949.1"/>
    </source>
</evidence>
<gene>
    <name evidence="8" type="ORF">OCTVUL_1B020885</name>
</gene>
<dbReference type="SMART" id="SM00249">
    <property type="entry name" value="PHD"/>
    <property type="match status" value="1"/>
</dbReference>
<organism evidence="8 9">
    <name type="scientific">Octopus vulgaris</name>
    <name type="common">Common octopus</name>
    <dbReference type="NCBI Taxonomy" id="6645"/>
    <lineage>
        <taxon>Eukaryota</taxon>
        <taxon>Metazoa</taxon>
        <taxon>Spiralia</taxon>
        <taxon>Lophotrochozoa</taxon>
        <taxon>Mollusca</taxon>
        <taxon>Cephalopoda</taxon>
        <taxon>Coleoidea</taxon>
        <taxon>Octopodiformes</taxon>
        <taxon>Octopoda</taxon>
        <taxon>Incirrata</taxon>
        <taxon>Octopodidae</taxon>
        <taxon>Octopus</taxon>
    </lineage>
</organism>
<keyword evidence="9" id="KW-1185">Reference proteome</keyword>
<feature type="compositionally biased region" description="Basic residues" evidence="6">
    <location>
        <begin position="433"/>
        <end position="442"/>
    </location>
</feature>
<name>A0AA36BN16_OCTVU</name>
<feature type="coiled-coil region" evidence="5">
    <location>
        <begin position="258"/>
        <end position="285"/>
    </location>
</feature>
<keyword evidence="1" id="KW-0479">Metal-binding</keyword>
<reference evidence="8" key="1">
    <citation type="submission" date="2023-08" db="EMBL/GenBank/DDBJ databases">
        <authorList>
            <person name="Alioto T."/>
            <person name="Alioto T."/>
            <person name="Gomez Garrido J."/>
        </authorList>
    </citation>
    <scope>NUCLEOTIDE SEQUENCE</scope>
</reference>
<feature type="compositionally biased region" description="Basic residues" evidence="6">
    <location>
        <begin position="667"/>
        <end position="677"/>
    </location>
</feature>
<feature type="region of interest" description="Disordered" evidence="6">
    <location>
        <begin position="181"/>
        <end position="208"/>
    </location>
</feature>
<dbReference type="InterPro" id="IPR019786">
    <property type="entry name" value="Zinc_finger_PHD-type_CS"/>
</dbReference>
<dbReference type="GO" id="GO:0045892">
    <property type="term" value="P:negative regulation of DNA-templated transcription"/>
    <property type="evidence" value="ECO:0007669"/>
    <property type="project" value="TreeGrafter"/>
</dbReference>
<dbReference type="InterPro" id="IPR028938">
    <property type="entry name" value="Rsf1-like"/>
</dbReference>
<dbReference type="PROSITE" id="PS01359">
    <property type="entry name" value="ZF_PHD_1"/>
    <property type="match status" value="1"/>
</dbReference>
<proteinExistence type="predicted"/>
<feature type="compositionally biased region" description="Basic and acidic residues" evidence="6">
    <location>
        <begin position="765"/>
        <end position="792"/>
    </location>
</feature>
<evidence type="ECO:0000313" key="9">
    <source>
        <dbReference type="Proteomes" id="UP001162480"/>
    </source>
</evidence>
<dbReference type="CDD" id="cd15543">
    <property type="entry name" value="PHD_RSF1"/>
    <property type="match status" value="1"/>
</dbReference>
<keyword evidence="2 4" id="KW-0863">Zinc-finger</keyword>
<feature type="compositionally biased region" description="Basic residues" evidence="6">
    <location>
        <begin position="17"/>
        <end position="32"/>
    </location>
</feature>
<feature type="compositionally biased region" description="Basic residues" evidence="6">
    <location>
        <begin position="697"/>
        <end position="706"/>
    </location>
</feature>
<accession>A0AA36BN16</accession>
<evidence type="ECO:0000256" key="6">
    <source>
        <dbReference type="SAM" id="MobiDB-lite"/>
    </source>
</evidence>
<dbReference type="PANTHER" id="PTHR14296">
    <property type="entry name" value="REMODELING AND SPACING FACTOR 1"/>
    <property type="match status" value="1"/>
</dbReference>
<feature type="region of interest" description="Disordered" evidence="6">
    <location>
        <begin position="742"/>
        <end position="801"/>
    </location>
</feature>
<dbReference type="GO" id="GO:0031213">
    <property type="term" value="C:RSF complex"/>
    <property type="evidence" value="ECO:0007669"/>
    <property type="project" value="InterPro"/>
</dbReference>
<dbReference type="Pfam" id="PF00628">
    <property type="entry name" value="PHD"/>
    <property type="match status" value="1"/>
</dbReference>
<feature type="region of interest" description="Disordered" evidence="6">
    <location>
        <begin position="1"/>
        <end position="128"/>
    </location>
</feature>
<dbReference type="GO" id="GO:0042393">
    <property type="term" value="F:histone binding"/>
    <property type="evidence" value="ECO:0007669"/>
    <property type="project" value="TreeGrafter"/>
</dbReference>
<feature type="compositionally biased region" description="Basic residues" evidence="6">
    <location>
        <begin position="92"/>
        <end position="101"/>
    </location>
</feature>
<feature type="compositionally biased region" description="Basic residues" evidence="6">
    <location>
        <begin position="512"/>
        <end position="521"/>
    </location>
</feature>
<feature type="compositionally biased region" description="Acidic residues" evidence="6">
    <location>
        <begin position="560"/>
        <end position="584"/>
    </location>
</feature>
<dbReference type="Proteomes" id="UP001162480">
    <property type="component" value="Chromosome 19"/>
</dbReference>
<dbReference type="InterPro" id="IPR019787">
    <property type="entry name" value="Znf_PHD-finger"/>
</dbReference>
<feature type="region of interest" description="Disordered" evidence="6">
    <location>
        <begin position="348"/>
        <end position="727"/>
    </location>
</feature>
<dbReference type="EMBL" id="OX597832">
    <property type="protein sequence ID" value="CAI9736949.1"/>
    <property type="molecule type" value="Genomic_DNA"/>
</dbReference>
<evidence type="ECO:0000256" key="2">
    <source>
        <dbReference type="ARBA" id="ARBA00022771"/>
    </source>
</evidence>
<feature type="compositionally biased region" description="Acidic residues" evidence="6">
    <location>
        <begin position="616"/>
        <end position="636"/>
    </location>
</feature>
<dbReference type="PANTHER" id="PTHR14296:SF16">
    <property type="entry name" value="REMODELING AND SPACING FACTOR 1"/>
    <property type="match status" value="1"/>
</dbReference>
<dbReference type="InterPro" id="IPR011011">
    <property type="entry name" value="Znf_FYVE_PHD"/>
</dbReference>
<keyword evidence="5" id="KW-0175">Coiled coil</keyword>
<dbReference type="PROSITE" id="PS50016">
    <property type="entry name" value="ZF_PHD_2"/>
    <property type="match status" value="1"/>
</dbReference>
<feature type="compositionally biased region" description="Acidic residues" evidence="6">
    <location>
        <begin position="462"/>
        <end position="489"/>
    </location>
</feature>
<feature type="compositionally biased region" description="Basic and acidic residues" evidence="6">
    <location>
        <begin position="192"/>
        <end position="208"/>
    </location>
</feature>
<keyword evidence="3" id="KW-0862">Zinc</keyword>
<protein>
    <submittedName>
        <fullName evidence="8">Remodeling and spacing factor 1-like</fullName>
    </submittedName>
</protein>
<dbReference type="AlphaFoldDB" id="A0AA36BN16"/>
<feature type="compositionally biased region" description="Acidic residues" evidence="6">
    <location>
        <begin position="527"/>
        <end position="537"/>
    </location>
</feature>
<dbReference type="InterPro" id="IPR001965">
    <property type="entry name" value="Znf_PHD"/>
</dbReference>
<feature type="compositionally biased region" description="Basic residues" evidence="6">
    <location>
        <begin position="543"/>
        <end position="553"/>
    </location>
</feature>
<feature type="compositionally biased region" description="Acidic residues" evidence="6">
    <location>
        <begin position="114"/>
        <end position="128"/>
    </location>
</feature>
<dbReference type="GO" id="GO:0008270">
    <property type="term" value="F:zinc ion binding"/>
    <property type="evidence" value="ECO:0007669"/>
    <property type="project" value="UniProtKB-KW"/>
</dbReference>
<evidence type="ECO:0000256" key="4">
    <source>
        <dbReference type="PROSITE-ProRule" id="PRU00146"/>
    </source>
</evidence>
<evidence type="ECO:0000256" key="3">
    <source>
        <dbReference type="ARBA" id="ARBA00022833"/>
    </source>
</evidence>
<feature type="domain" description="PHD-type" evidence="7">
    <location>
        <begin position="205"/>
        <end position="255"/>
    </location>
</feature>
<evidence type="ECO:0000259" key="7">
    <source>
        <dbReference type="PROSITE" id="PS50016"/>
    </source>
</evidence>
<evidence type="ECO:0000256" key="1">
    <source>
        <dbReference type="ARBA" id="ARBA00022723"/>
    </source>
</evidence>
<evidence type="ECO:0000256" key="5">
    <source>
        <dbReference type="SAM" id="Coils"/>
    </source>
</evidence>
<feature type="compositionally biased region" description="Basic residues" evidence="6">
    <location>
        <begin position="590"/>
        <end position="611"/>
    </location>
</feature>
<dbReference type="InterPro" id="IPR013083">
    <property type="entry name" value="Znf_RING/FYVE/PHD"/>
</dbReference>
<sequence length="825" mass="93612">MLSSQSDSDDMPLSKVTKGRKNRPKGKGRNKNSRQPLTVLEDSASASPTRKSTRNVKKKDYDDGDYEACLTGRYSSNGRGKQGRGAVAVSVKGKKQGKKRSSSVESDKWVSDKTEEEEEEEDDDEEEELFVGELLRRSTRVRRPVGTKNKLLCLGTSSDECKSEETNEDDTSDEEFLLPKGRNARRAAARSGAKEAEKVEDTENDKPCSKCQQFDRPETILLCDKCDAGYHTLCIHPPLFVIPEGDWFCPPCEHKMLLEKLMTNLQELDLQLKKRERLMKRKERLAFVGISLDNILSERKENMEPNVECQGQSVSGTRTCRARRSINYKFTEFDELIDSAIQDDMKNAKDASAAECNEDEESHSGKDMSNFSSREAPVSKGKDMDTIMTVYSESNDLRPQGIQAKKEAGRRRGKDISNLVGKGSDSDEQYPAPRKRRPRRKLTTLDSDSYGSDSEEYKASEESDPSVEDLDLSDYSEEEEDDDDDDDEDYGTRRRSTRSTTRQNTRASQKSSRVHARRSRRRNFDDFVVDDDYDSDDSGNYRRSTRASVKRKVNYREKFSDEEEEMTPSEESEANSEDFSDLASDDSVKPNKKLKLKLEKKKLKKSKRVIRKNFSDDDDDDVDDKADDGIDEEEDTDRGSKKKKRKSQQQFSSSHDNSAESDDELKSKKKAGRKRRLAVSDSDSSSSSSSSSTRSQNRVRRSHRSSTLKVNFKKLLDSDSEEDSGNIERKYILSKLKKNTIVSDSDSIASDDKSSIKNDDDDDEGGGRENKDSGSNRMDIDDVGVEAKKEGKPVGNRNADACRKKLIQQHLQKPLQMYKLRKLLQ</sequence>
<feature type="compositionally biased region" description="Low complexity" evidence="6">
    <location>
        <begin position="680"/>
        <end position="692"/>
    </location>
</feature>